<keyword evidence="23" id="KW-1185">Reference proteome</keyword>
<evidence type="ECO:0000256" key="7">
    <source>
        <dbReference type="ARBA" id="ARBA00022840"/>
    </source>
</evidence>
<dbReference type="HAMAP" id="MF_01965">
    <property type="entry name" value="NADHX_dehydratase"/>
    <property type="match status" value="1"/>
</dbReference>
<evidence type="ECO:0000313" key="23">
    <source>
        <dbReference type="Proteomes" id="UP001139207"/>
    </source>
</evidence>
<dbReference type="SUPFAM" id="SSF64153">
    <property type="entry name" value="YjeF N-terminal domain-like"/>
    <property type="match status" value="1"/>
</dbReference>
<evidence type="ECO:0000256" key="4">
    <source>
        <dbReference type="ARBA" id="ARBA00009524"/>
    </source>
</evidence>
<evidence type="ECO:0000256" key="17">
    <source>
        <dbReference type="HAMAP-Rule" id="MF_01965"/>
    </source>
</evidence>
<dbReference type="PANTHER" id="PTHR12592">
    <property type="entry name" value="ATP-DEPENDENT (S)-NAD(P)H-HYDRATE DEHYDRATASE FAMILY MEMBER"/>
    <property type="match status" value="1"/>
</dbReference>
<evidence type="ECO:0000259" key="20">
    <source>
        <dbReference type="PROSITE" id="PS51383"/>
    </source>
</evidence>
<dbReference type="Proteomes" id="UP001139207">
    <property type="component" value="Unassembled WGS sequence"/>
</dbReference>
<keyword evidence="8 17" id="KW-0521">NADP</keyword>
<evidence type="ECO:0000256" key="13">
    <source>
        <dbReference type="ARBA" id="ARBA00023268"/>
    </source>
</evidence>
<feature type="domain" description="YjeF C-terminal" evidence="20">
    <location>
        <begin position="295"/>
        <end position="577"/>
    </location>
</feature>
<evidence type="ECO:0000256" key="10">
    <source>
        <dbReference type="ARBA" id="ARBA00023027"/>
    </source>
</evidence>
<feature type="binding site" evidence="17">
    <location>
        <position position="510"/>
    </location>
    <ligand>
        <name>(6S)-NADPHX</name>
        <dbReference type="ChEBI" id="CHEBI:64076"/>
    </ligand>
</feature>
<dbReference type="Gene3D" id="3.40.1190.20">
    <property type="match status" value="1"/>
</dbReference>
<keyword evidence="7 17" id="KW-0067">ATP-binding</keyword>
<keyword evidence="10 17" id="KW-0520">NAD</keyword>
<keyword evidence="11 18" id="KW-0413">Isomerase</keyword>
<feature type="region of interest" description="Disordered" evidence="19">
    <location>
        <begin position="553"/>
        <end position="586"/>
    </location>
</feature>
<evidence type="ECO:0000259" key="21">
    <source>
        <dbReference type="PROSITE" id="PS51385"/>
    </source>
</evidence>
<dbReference type="PIRSF" id="PIRSF017184">
    <property type="entry name" value="Nnr"/>
    <property type="match status" value="1"/>
</dbReference>
<dbReference type="Pfam" id="PF03853">
    <property type="entry name" value="YjeF_N"/>
    <property type="match status" value="1"/>
</dbReference>
<proteinExistence type="inferred from homology"/>
<dbReference type="PANTHER" id="PTHR12592:SF0">
    <property type="entry name" value="ATP-DEPENDENT (S)-NAD(P)H-HYDRATE DEHYDRATASE"/>
    <property type="match status" value="1"/>
</dbReference>
<comment type="similarity">
    <text evidence="4 18">In the C-terminal section; belongs to the NnrD/CARKD family.</text>
</comment>
<comment type="catalytic activity">
    <reaction evidence="1 18">
        <text>(6R)-NADHX = (6S)-NADHX</text>
        <dbReference type="Rhea" id="RHEA:32215"/>
        <dbReference type="ChEBI" id="CHEBI:64074"/>
        <dbReference type="ChEBI" id="CHEBI:64075"/>
        <dbReference type="EC" id="5.1.99.6"/>
    </reaction>
</comment>
<comment type="subunit">
    <text evidence="17">Homotetramer.</text>
</comment>
<reference evidence="22" key="1">
    <citation type="submission" date="2022-04" db="EMBL/GenBank/DDBJ databases">
        <title>Corynebacterium kalidii LD5P10.</title>
        <authorList>
            <person name="Sun J.Q."/>
        </authorList>
    </citation>
    <scope>NUCLEOTIDE SEQUENCE</scope>
    <source>
        <strain evidence="22">LD5P10</strain>
    </source>
</reference>
<keyword evidence="13" id="KW-0511">Multifunctional enzyme</keyword>
<dbReference type="GO" id="GO:0005524">
    <property type="term" value="F:ATP binding"/>
    <property type="evidence" value="ECO:0007669"/>
    <property type="project" value="UniProtKB-UniRule"/>
</dbReference>
<dbReference type="AlphaFoldDB" id="A0A9X1WH12"/>
<keyword evidence="5 18" id="KW-0479">Metal-binding</keyword>
<evidence type="ECO:0000256" key="2">
    <source>
        <dbReference type="ARBA" id="ARBA00000909"/>
    </source>
</evidence>
<organism evidence="22 23">
    <name type="scientific">Corynebacterium kalidii</name>
    <dbReference type="NCBI Taxonomy" id="2931982"/>
    <lineage>
        <taxon>Bacteria</taxon>
        <taxon>Bacillati</taxon>
        <taxon>Actinomycetota</taxon>
        <taxon>Actinomycetes</taxon>
        <taxon>Mycobacteriales</taxon>
        <taxon>Corynebacteriaceae</taxon>
        <taxon>Corynebacterium</taxon>
    </lineage>
</organism>
<dbReference type="InterPro" id="IPR036652">
    <property type="entry name" value="YjeF_N_dom_sf"/>
</dbReference>
<sequence length="586" mass="59219">MEEHLRGRVYTVDQVRRAEQPLLDAQTEPDQLMRSAASAVAEAAGVMLRRDVPAPAQDRVLLAVGAGGNGGDALYAGAVLAGQGWPVEAVLLGRGGRVHEPALSAYREAGGVVVELDEVRRTPPRWRLVVDGVLGIGGGGGLGGGAAVLFAAVSAWSVPVLSVDVPSGIGADSGATPPMTDIVDSPEPRNRGAGRPGTTALMRDRVPAHVIADVTVTFGGLRRAHAVNAYCGQVVLADPGLGGDASQTIGARLAELTGLTDLAGLAGTGGTVVRTRRAVAPAGEYDFSGTSLAGVPMSRPSRVRAPGPYDDKYSGGVLGVCAGSATYPGAGVLTTTAAVRATSAMVRYVGEAAGDVVRACPEVVWAPSVEECGRVQAWVVGPGRGTDDGAAAELGTLLRRPEPLVVDADAVTLLAERRDLRDLLVARGAPGGAAAATVLTPHAGEFRRLAAAVGDVPDPDDDRIGAAVTLARALGCVVLLKGRHTVVTDGATVDCTDAGTSWAATPGSGDVLAGMVGALLAEGAARHGEGFTARRPTDDAVALHAVAASIAARTPEGEAPTSASRIAEAVPRARASAGPAHTRRAY</sequence>
<accession>A0A9X1WH12</accession>
<feature type="region of interest" description="Disordered" evidence="19">
    <location>
        <begin position="172"/>
        <end position="199"/>
    </location>
</feature>
<evidence type="ECO:0000256" key="19">
    <source>
        <dbReference type="SAM" id="MobiDB-lite"/>
    </source>
</evidence>
<dbReference type="GO" id="GO:0046496">
    <property type="term" value="P:nicotinamide nucleotide metabolic process"/>
    <property type="evidence" value="ECO:0007669"/>
    <property type="project" value="UniProtKB-UniRule"/>
</dbReference>
<evidence type="ECO:0000256" key="12">
    <source>
        <dbReference type="ARBA" id="ARBA00023239"/>
    </source>
</evidence>
<evidence type="ECO:0000256" key="18">
    <source>
        <dbReference type="PIRNR" id="PIRNR017184"/>
    </source>
</evidence>
<dbReference type="EMBL" id="JALIEA010000011">
    <property type="protein sequence ID" value="MCJ7858008.1"/>
    <property type="molecule type" value="Genomic_DNA"/>
</dbReference>
<dbReference type="SUPFAM" id="SSF53613">
    <property type="entry name" value="Ribokinase-like"/>
    <property type="match status" value="1"/>
</dbReference>
<dbReference type="GO" id="GO:0110051">
    <property type="term" value="P:metabolite repair"/>
    <property type="evidence" value="ECO:0007669"/>
    <property type="project" value="TreeGrafter"/>
</dbReference>
<comment type="catalytic activity">
    <reaction evidence="2 18">
        <text>(6R)-NADPHX = (6S)-NADPHX</text>
        <dbReference type="Rhea" id="RHEA:32227"/>
        <dbReference type="ChEBI" id="CHEBI:64076"/>
        <dbReference type="ChEBI" id="CHEBI:64077"/>
        <dbReference type="EC" id="5.1.99.6"/>
    </reaction>
</comment>
<feature type="binding site" evidence="17">
    <location>
        <position position="330"/>
    </location>
    <ligand>
        <name>(6S)-NADPHX</name>
        <dbReference type="ChEBI" id="CHEBI:64076"/>
    </ligand>
</feature>
<keyword evidence="6 17" id="KW-0547">Nucleotide-binding</keyword>
<evidence type="ECO:0000256" key="9">
    <source>
        <dbReference type="ARBA" id="ARBA00022958"/>
    </source>
</evidence>
<feature type="binding site" evidence="17">
    <location>
        <position position="509"/>
    </location>
    <ligand>
        <name>AMP</name>
        <dbReference type="ChEBI" id="CHEBI:456215"/>
    </ligand>
</feature>
<keyword evidence="9 18" id="KW-0630">Potassium</keyword>
<dbReference type="PROSITE" id="PS51385">
    <property type="entry name" value="YJEF_N"/>
    <property type="match status" value="1"/>
</dbReference>
<dbReference type="GO" id="GO:0046872">
    <property type="term" value="F:metal ion binding"/>
    <property type="evidence" value="ECO:0007669"/>
    <property type="project" value="UniProtKB-UniRule"/>
</dbReference>
<evidence type="ECO:0000256" key="11">
    <source>
        <dbReference type="ARBA" id="ARBA00023235"/>
    </source>
</evidence>
<feature type="domain" description="YjeF N-terminal" evidence="21">
    <location>
        <begin position="15"/>
        <end position="247"/>
    </location>
</feature>
<evidence type="ECO:0000256" key="5">
    <source>
        <dbReference type="ARBA" id="ARBA00022723"/>
    </source>
</evidence>
<evidence type="ECO:0000256" key="3">
    <source>
        <dbReference type="ARBA" id="ARBA00006001"/>
    </source>
</evidence>
<protein>
    <recommendedName>
        <fullName evidence="17">ADP-dependent (S)-NAD(P)H-hydrate dehydratase</fullName>
        <ecNumber evidence="17">4.2.1.136</ecNumber>
    </recommendedName>
    <alternativeName>
        <fullName evidence="17">ADP-dependent NAD(P)HX dehydratase</fullName>
    </alternativeName>
</protein>
<comment type="catalytic activity">
    <reaction evidence="16 17 18">
        <text>(6S)-NADPHX + ADP = AMP + phosphate + NADPH + H(+)</text>
        <dbReference type="Rhea" id="RHEA:32235"/>
        <dbReference type="ChEBI" id="CHEBI:15378"/>
        <dbReference type="ChEBI" id="CHEBI:43474"/>
        <dbReference type="ChEBI" id="CHEBI:57783"/>
        <dbReference type="ChEBI" id="CHEBI:64076"/>
        <dbReference type="ChEBI" id="CHEBI:456215"/>
        <dbReference type="ChEBI" id="CHEBI:456216"/>
        <dbReference type="EC" id="4.2.1.136"/>
    </reaction>
</comment>
<dbReference type="EC" id="4.2.1.136" evidence="17"/>
<dbReference type="CDD" id="cd01171">
    <property type="entry name" value="YXKO-related"/>
    <property type="match status" value="1"/>
</dbReference>
<evidence type="ECO:0000256" key="14">
    <source>
        <dbReference type="ARBA" id="ARBA00025153"/>
    </source>
</evidence>
<dbReference type="InterPro" id="IPR029056">
    <property type="entry name" value="Ribokinase-like"/>
</dbReference>
<comment type="cofactor">
    <cofactor evidence="18">
        <name>K(+)</name>
        <dbReference type="ChEBI" id="CHEBI:29103"/>
    </cofactor>
    <text evidence="18">Binds 1 potassium ion per subunit.</text>
</comment>
<comment type="function">
    <text evidence="17">Catalyzes the dehydration of the S-form of NAD(P)HX at the expense of ADP, which is converted to AMP. Together with NAD(P)HX epimerase, which catalyzes the epimerization of the S- and R-forms, the enzyme allows the repair of both epimers of NAD(P)HX, a damaged form of NAD(P)H that is a result of enzymatic or heat-dependent hydration.</text>
</comment>
<comment type="similarity">
    <text evidence="17">Belongs to the NnrD/CARKD family.</text>
</comment>
<dbReference type="PROSITE" id="PS51383">
    <property type="entry name" value="YJEF_C_3"/>
    <property type="match status" value="1"/>
</dbReference>
<comment type="function">
    <text evidence="14 18">Bifunctional enzyme that catalyzes the epimerization of the S- and R-forms of NAD(P)HX and the dehydration of the S-form of NAD(P)HX at the expense of ADP, which is converted to AMP. This allows the repair of both epimers of NAD(P)HX, a damaged form of NAD(P)H that is a result of enzymatic or heat-dependent hydration.</text>
</comment>
<evidence type="ECO:0000256" key="1">
    <source>
        <dbReference type="ARBA" id="ARBA00000013"/>
    </source>
</evidence>
<comment type="catalytic activity">
    <reaction evidence="15 17 18">
        <text>(6S)-NADHX + ADP = AMP + phosphate + NADH + H(+)</text>
        <dbReference type="Rhea" id="RHEA:32223"/>
        <dbReference type="ChEBI" id="CHEBI:15378"/>
        <dbReference type="ChEBI" id="CHEBI:43474"/>
        <dbReference type="ChEBI" id="CHEBI:57945"/>
        <dbReference type="ChEBI" id="CHEBI:64074"/>
        <dbReference type="ChEBI" id="CHEBI:456215"/>
        <dbReference type="ChEBI" id="CHEBI:456216"/>
        <dbReference type="EC" id="4.2.1.136"/>
    </reaction>
</comment>
<dbReference type="GO" id="GO:0052855">
    <property type="term" value="F:ADP-dependent NAD(P)H-hydrate dehydratase activity"/>
    <property type="evidence" value="ECO:0007669"/>
    <property type="project" value="UniProtKB-UniRule"/>
</dbReference>
<gene>
    <name evidence="17" type="primary">nnrD</name>
    <name evidence="22" type="ORF">MUN33_04655</name>
</gene>
<dbReference type="InterPro" id="IPR030677">
    <property type="entry name" value="Nnr"/>
</dbReference>
<evidence type="ECO:0000256" key="15">
    <source>
        <dbReference type="ARBA" id="ARBA00048238"/>
    </source>
</evidence>
<evidence type="ECO:0000256" key="16">
    <source>
        <dbReference type="ARBA" id="ARBA00049209"/>
    </source>
</evidence>
<dbReference type="Pfam" id="PF01256">
    <property type="entry name" value="Carb_kinase"/>
    <property type="match status" value="1"/>
</dbReference>
<comment type="cofactor">
    <cofactor evidence="17">
        <name>Mg(2+)</name>
        <dbReference type="ChEBI" id="CHEBI:18420"/>
    </cofactor>
</comment>
<dbReference type="InterPro" id="IPR004443">
    <property type="entry name" value="YjeF_N_dom"/>
</dbReference>
<feature type="binding site" evidence="17">
    <location>
        <begin position="481"/>
        <end position="485"/>
    </location>
    <ligand>
        <name>AMP</name>
        <dbReference type="ChEBI" id="CHEBI:456215"/>
    </ligand>
</feature>
<evidence type="ECO:0000256" key="6">
    <source>
        <dbReference type="ARBA" id="ARBA00022741"/>
    </source>
</evidence>
<dbReference type="RefSeq" id="WP_244803727.1">
    <property type="nucleotide sequence ID" value="NZ_JALIEA010000011.1"/>
</dbReference>
<dbReference type="Gene3D" id="3.40.50.10260">
    <property type="entry name" value="YjeF N-terminal domain"/>
    <property type="match status" value="1"/>
</dbReference>
<name>A0A9X1WH12_9CORY</name>
<dbReference type="InterPro" id="IPR000631">
    <property type="entry name" value="CARKD"/>
</dbReference>
<dbReference type="GO" id="GO:0052856">
    <property type="term" value="F:NAD(P)HX epimerase activity"/>
    <property type="evidence" value="ECO:0007669"/>
    <property type="project" value="UniProtKB-EC"/>
</dbReference>
<comment type="caution">
    <text evidence="22">The sequence shown here is derived from an EMBL/GenBank/DDBJ whole genome shotgun (WGS) entry which is preliminary data.</text>
</comment>
<evidence type="ECO:0000256" key="8">
    <source>
        <dbReference type="ARBA" id="ARBA00022857"/>
    </source>
</evidence>
<feature type="binding site" evidence="17">
    <location>
        <position position="383"/>
    </location>
    <ligand>
        <name>(6S)-NADPHX</name>
        <dbReference type="ChEBI" id="CHEBI:64076"/>
    </ligand>
</feature>
<feature type="binding site" evidence="17">
    <location>
        <position position="442"/>
    </location>
    <ligand>
        <name>(6S)-NADPHX</name>
        <dbReference type="ChEBI" id="CHEBI:64076"/>
    </ligand>
</feature>
<comment type="similarity">
    <text evidence="3 18">In the N-terminal section; belongs to the NnrE/AIBP family.</text>
</comment>
<keyword evidence="12 17" id="KW-0456">Lyase</keyword>
<evidence type="ECO:0000313" key="22">
    <source>
        <dbReference type="EMBL" id="MCJ7858008.1"/>
    </source>
</evidence>